<sequence>VCERERERMNISPSLVFFLINIQQQICLNPNKLGRLYESKHHNKVIIDVSEHSQRLYTSNWVKCIL</sequence>
<dbReference type="EMBL" id="GEDG01015096">
    <property type="protein sequence ID" value="JAP23787.1"/>
    <property type="molecule type" value="Transcribed_RNA"/>
</dbReference>
<feature type="non-terminal residue" evidence="1">
    <location>
        <position position="1"/>
    </location>
</feature>
<reference evidence="1" key="1">
    <citation type="submission" date="2015-12" db="EMBL/GenBank/DDBJ databases">
        <title>Gene expression during late stages of embryo sac development: a critical building block for successful pollen-pistil interactions.</title>
        <authorList>
            <person name="Liu Y."/>
            <person name="Joly V."/>
            <person name="Sabar M."/>
            <person name="Matton D.P."/>
        </authorList>
    </citation>
    <scope>NUCLEOTIDE SEQUENCE</scope>
</reference>
<organism evidence="1">
    <name type="scientific">Solanum chacoense</name>
    <name type="common">Chaco potato</name>
    <dbReference type="NCBI Taxonomy" id="4108"/>
    <lineage>
        <taxon>Eukaryota</taxon>
        <taxon>Viridiplantae</taxon>
        <taxon>Streptophyta</taxon>
        <taxon>Embryophyta</taxon>
        <taxon>Tracheophyta</taxon>
        <taxon>Spermatophyta</taxon>
        <taxon>Magnoliopsida</taxon>
        <taxon>eudicotyledons</taxon>
        <taxon>Gunneridae</taxon>
        <taxon>Pentapetalae</taxon>
        <taxon>asterids</taxon>
        <taxon>lamiids</taxon>
        <taxon>Solanales</taxon>
        <taxon>Solanaceae</taxon>
        <taxon>Solanoideae</taxon>
        <taxon>Solaneae</taxon>
        <taxon>Solanum</taxon>
    </lineage>
</organism>
<dbReference type="AlphaFoldDB" id="A0A0V0HWA0"/>
<evidence type="ECO:0000313" key="1">
    <source>
        <dbReference type="EMBL" id="JAP23787.1"/>
    </source>
</evidence>
<protein>
    <submittedName>
        <fullName evidence="1">Putative ovule protein</fullName>
    </submittedName>
</protein>
<name>A0A0V0HWA0_SOLCH</name>
<proteinExistence type="predicted"/>
<accession>A0A0V0HWA0</accession>